<dbReference type="PANTHER" id="PTHR37067:SF3">
    <property type="entry name" value="PX DOMAIN-CONTAINING PROTEIN"/>
    <property type="match status" value="1"/>
</dbReference>
<evidence type="ECO:0000313" key="1">
    <source>
        <dbReference type="EMBL" id="CAK9269021.1"/>
    </source>
</evidence>
<dbReference type="EMBL" id="OZ020097">
    <property type="protein sequence ID" value="CAK9269021.1"/>
    <property type="molecule type" value="Genomic_DNA"/>
</dbReference>
<accession>A0ABP0WTB8</accession>
<reference evidence="1 2" key="1">
    <citation type="submission" date="2024-02" db="EMBL/GenBank/DDBJ databases">
        <authorList>
            <consortium name="ELIXIR-Norway"/>
            <consortium name="Elixir Norway"/>
        </authorList>
    </citation>
    <scope>NUCLEOTIDE SEQUENCE [LARGE SCALE GENOMIC DNA]</scope>
</reference>
<dbReference type="Proteomes" id="UP001497444">
    <property type="component" value="Chromosome 2"/>
</dbReference>
<evidence type="ECO:0000313" key="2">
    <source>
        <dbReference type="Proteomes" id="UP001497444"/>
    </source>
</evidence>
<proteinExistence type="predicted"/>
<gene>
    <name evidence="1" type="ORF">CSSPJE1EN1_LOCUS14499</name>
</gene>
<protein>
    <submittedName>
        <fullName evidence="1">Uncharacterized protein</fullName>
    </submittedName>
</protein>
<organism evidence="1 2">
    <name type="scientific">Sphagnum jensenii</name>
    <dbReference type="NCBI Taxonomy" id="128206"/>
    <lineage>
        <taxon>Eukaryota</taxon>
        <taxon>Viridiplantae</taxon>
        <taxon>Streptophyta</taxon>
        <taxon>Embryophyta</taxon>
        <taxon>Bryophyta</taxon>
        <taxon>Sphagnophytina</taxon>
        <taxon>Sphagnopsida</taxon>
        <taxon>Sphagnales</taxon>
        <taxon>Sphagnaceae</taxon>
        <taxon>Sphagnum</taxon>
    </lineage>
</organism>
<sequence>MFDRHTADNIFNMLVKFFDALYSKWRAKLIDMSSDGKNTMTGRHTGLVTHMIACTENPVLRIWCALHQMDLVITSATEELASGEWIMFA</sequence>
<dbReference type="PANTHER" id="PTHR37067">
    <property type="entry name" value="PX DOMAIN-CONTAINING PROTEIN"/>
    <property type="match status" value="1"/>
</dbReference>
<name>A0ABP0WTB8_9BRYO</name>
<keyword evidence="2" id="KW-1185">Reference proteome</keyword>